<reference evidence="2 3" key="1">
    <citation type="journal article" date="2008" name="Nature">
        <title>The genome of Laccaria bicolor provides insights into mycorrhizal symbiosis.</title>
        <authorList>
            <person name="Martin F."/>
            <person name="Aerts A."/>
            <person name="Ahren D."/>
            <person name="Brun A."/>
            <person name="Danchin E.G.J."/>
            <person name="Duchaussoy F."/>
            <person name="Gibon J."/>
            <person name="Kohler A."/>
            <person name="Lindquist E."/>
            <person name="Pereda V."/>
            <person name="Salamov A."/>
            <person name="Shapiro H.J."/>
            <person name="Wuyts J."/>
            <person name="Blaudez D."/>
            <person name="Buee M."/>
            <person name="Brokstein P."/>
            <person name="Canbaeck B."/>
            <person name="Cohen D."/>
            <person name="Courty P.E."/>
            <person name="Coutinho P.M."/>
            <person name="Delaruelle C."/>
            <person name="Detter J.C."/>
            <person name="Deveau A."/>
            <person name="DiFazio S."/>
            <person name="Duplessis S."/>
            <person name="Fraissinet-Tachet L."/>
            <person name="Lucic E."/>
            <person name="Frey-Klett P."/>
            <person name="Fourrey C."/>
            <person name="Feussner I."/>
            <person name="Gay G."/>
            <person name="Grimwood J."/>
            <person name="Hoegger P.J."/>
            <person name="Jain P."/>
            <person name="Kilaru S."/>
            <person name="Labbe J."/>
            <person name="Lin Y.C."/>
            <person name="Legue V."/>
            <person name="Le Tacon F."/>
            <person name="Marmeisse R."/>
            <person name="Melayah D."/>
            <person name="Montanini B."/>
            <person name="Muratet M."/>
            <person name="Nehls U."/>
            <person name="Niculita-Hirzel H."/>
            <person name="Oudot-Le Secq M.P."/>
            <person name="Peter M."/>
            <person name="Quesneville H."/>
            <person name="Rajashekar B."/>
            <person name="Reich M."/>
            <person name="Rouhier N."/>
            <person name="Schmutz J."/>
            <person name="Yin T."/>
            <person name="Chalot M."/>
            <person name="Henrissat B."/>
            <person name="Kuees U."/>
            <person name="Lucas S."/>
            <person name="Van de Peer Y."/>
            <person name="Podila G.K."/>
            <person name="Polle A."/>
            <person name="Pukkila P.J."/>
            <person name="Richardson P.M."/>
            <person name="Rouze P."/>
            <person name="Sanders I.R."/>
            <person name="Stajich J.E."/>
            <person name="Tunlid A."/>
            <person name="Tuskan G."/>
            <person name="Grigoriev I.V."/>
        </authorList>
    </citation>
    <scope>NUCLEOTIDE SEQUENCE [LARGE SCALE GENOMIC DNA]</scope>
    <source>
        <strain evidence="3">S238N-H82 / ATCC MYA-4686</strain>
    </source>
</reference>
<dbReference type="RefSeq" id="XP_001890755.1">
    <property type="nucleotide sequence ID" value="XM_001890720.1"/>
</dbReference>
<dbReference type="HOGENOM" id="CLU_2979520_0_0_1"/>
<dbReference type="EMBL" id="DS547235">
    <property type="protein sequence ID" value="EDQ98594.1"/>
    <property type="molecule type" value="Genomic_DNA"/>
</dbReference>
<dbReference type="InParanoid" id="B0E3I5"/>
<name>B0E3I5_LACBS</name>
<feature type="region of interest" description="Disordered" evidence="1">
    <location>
        <begin position="1"/>
        <end position="23"/>
    </location>
</feature>
<dbReference type="GeneID" id="6086410"/>
<evidence type="ECO:0000313" key="3">
    <source>
        <dbReference type="Proteomes" id="UP000001194"/>
    </source>
</evidence>
<organism evidence="3">
    <name type="scientific">Laccaria bicolor (strain S238N-H82 / ATCC MYA-4686)</name>
    <name type="common">Bicoloured deceiver</name>
    <name type="synonym">Laccaria laccata var. bicolor</name>
    <dbReference type="NCBI Taxonomy" id="486041"/>
    <lineage>
        <taxon>Eukaryota</taxon>
        <taxon>Fungi</taxon>
        <taxon>Dikarya</taxon>
        <taxon>Basidiomycota</taxon>
        <taxon>Agaricomycotina</taxon>
        <taxon>Agaricomycetes</taxon>
        <taxon>Agaricomycetidae</taxon>
        <taxon>Agaricales</taxon>
        <taxon>Agaricineae</taxon>
        <taxon>Hydnangiaceae</taxon>
        <taxon>Laccaria</taxon>
    </lineage>
</organism>
<keyword evidence="3" id="KW-1185">Reference proteome</keyword>
<dbReference type="Proteomes" id="UP000001194">
    <property type="component" value="Unassembled WGS sequence"/>
</dbReference>
<dbReference type="KEGG" id="lbc:LACBIDRAFT_298828"/>
<evidence type="ECO:0000313" key="2">
    <source>
        <dbReference type="EMBL" id="EDQ98594.1"/>
    </source>
</evidence>
<accession>B0E3I5</accession>
<dbReference type="AlphaFoldDB" id="B0E3I5"/>
<sequence>MPAIANVIQPRGGRGRTGPIRPRFIIPNERSQSASNRQKNERGPYLNAILNTINTALE</sequence>
<evidence type="ECO:0000256" key="1">
    <source>
        <dbReference type="SAM" id="MobiDB-lite"/>
    </source>
</evidence>
<protein>
    <submittedName>
        <fullName evidence="2">Predicted protein</fullName>
    </submittedName>
</protein>
<proteinExistence type="predicted"/>
<gene>
    <name evidence="2" type="ORF">LACBIDRAFT_298828</name>
</gene>